<feature type="transmembrane region" description="Helical" evidence="9">
    <location>
        <begin position="898"/>
        <end position="915"/>
    </location>
</feature>
<comment type="subcellular location">
    <subcellularLocation>
        <location evidence="1">Membrane</location>
        <topology evidence="1">Multi-pass membrane protein</topology>
    </subcellularLocation>
</comment>
<dbReference type="Pfam" id="PF24842">
    <property type="entry name" value="UFD1_N2"/>
    <property type="match status" value="1"/>
</dbReference>
<dbReference type="InterPro" id="IPR042299">
    <property type="entry name" value="Ufd1-like_Nn"/>
</dbReference>
<dbReference type="SUPFAM" id="SSF103473">
    <property type="entry name" value="MFS general substrate transporter"/>
    <property type="match status" value="1"/>
</dbReference>
<evidence type="ECO:0000256" key="4">
    <source>
        <dbReference type="ARBA" id="ARBA00022692"/>
    </source>
</evidence>
<feature type="transmembrane region" description="Helical" evidence="9">
    <location>
        <begin position="680"/>
        <end position="702"/>
    </location>
</feature>
<keyword evidence="7 9" id="KW-0472">Membrane</keyword>
<feature type="transmembrane region" description="Helical" evidence="9">
    <location>
        <begin position="860"/>
        <end position="878"/>
    </location>
</feature>
<evidence type="ECO:0000256" key="9">
    <source>
        <dbReference type="SAM" id="Phobius"/>
    </source>
</evidence>
<dbReference type="FunFam" id="1.20.1250.20:FF:000223">
    <property type="entry name" value="Major facilitator superfamily domain-containing protein"/>
    <property type="match status" value="1"/>
</dbReference>
<evidence type="ECO:0000256" key="7">
    <source>
        <dbReference type="ARBA" id="ARBA00023136"/>
    </source>
</evidence>
<feature type="compositionally biased region" description="Polar residues" evidence="8">
    <location>
        <begin position="270"/>
        <end position="281"/>
    </location>
</feature>
<dbReference type="EMBL" id="VIBQ01000076">
    <property type="protein sequence ID" value="KAB8627234.1"/>
    <property type="molecule type" value="Genomic_DNA"/>
</dbReference>
<feature type="transmembrane region" description="Helical" evidence="9">
    <location>
        <begin position="1014"/>
        <end position="1032"/>
    </location>
</feature>
<dbReference type="AlphaFoldDB" id="A0A5N6L5H1"/>
<organism evidence="11 12">
    <name type="scientific">Carpinus fangiana</name>
    <dbReference type="NCBI Taxonomy" id="176857"/>
    <lineage>
        <taxon>Eukaryota</taxon>
        <taxon>Viridiplantae</taxon>
        <taxon>Streptophyta</taxon>
        <taxon>Embryophyta</taxon>
        <taxon>Tracheophyta</taxon>
        <taxon>Spermatophyta</taxon>
        <taxon>Magnoliopsida</taxon>
        <taxon>eudicotyledons</taxon>
        <taxon>Gunneridae</taxon>
        <taxon>Pentapetalae</taxon>
        <taxon>rosids</taxon>
        <taxon>fabids</taxon>
        <taxon>Fagales</taxon>
        <taxon>Betulaceae</taxon>
        <taxon>Carpinus</taxon>
    </lineage>
</organism>
<evidence type="ECO:0000256" key="8">
    <source>
        <dbReference type="SAM" id="MobiDB-lite"/>
    </source>
</evidence>
<accession>A0A5N6L5H1</accession>
<evidence type="ECO:0000259" key="10">
    <source>
        <dbReference type="PROSITE" id="PS50850"/>
    </source>
</evidence>
<dbReference type="GO" id="GO:0022857">
    <property type="term" value="F:transmembrane transporter activity"/>
    <property type="evidence" value="ECO:0007669"/>
    <property type="project" value="InterPro"/>
</dbReference>
<evidence type="ECO:0000256" key="3">
    <source>
        <dbReference type="ARBA" id="ARBA00022448"/>
    </source>
</evidence>
<evidence type="ECO:0000256" key="6">
    <source>
        <dbReference type="ARBA" id="ARBA00022989"/>
    </source>
</evidence>
<protein>
    <recommendedName>
        <fullName evidence="10">Major facilitator superfamily (MFS) profile domain-containing protein</fullName>
    </recommendedName>
</protein>
<dbReference type="InterPro" id="IPR055417">
    <property type="entry name" value="UFD1_N1"/>
</dbReference>
<feature type="domain" description="Major facilitator superfamily (MFS) profile" evidence="10">
    <location>
        <begin position="632"/>
        <end position="1035"/>
    </location>
</feature>
<feature type="transmembrane region" description="Helical" evidence="9">
    <location>
        <begin position="738"/>
        <end position="759"/>
    </location>
</feature>
<comment type="similarity">
    <text evidence="2">Belongs to the UFD1 family.</text>
</comment>
<evidence type="ECO:0000256" key="1">
    <source>
        <dbReference type="ARBA" id="ARBA00004141"/>
    </source>
</evidence>
<dbReference type="PROSITE" id="PS00216">
    <property type="entry name" value="SUGAR_TRANSPORT_1"/>
    <property type="match status" value="1"/>
</dbReference>
<dbReference type="GO" id="GO:0036503">
    <property type="term" value="P:ERAD pathway"/>
    <property type="evidence" value="ECO:0007669"/>
    <property type="project" value="TreeGrafter"/>
</dbReference>
<feature type="region of interest" description="Disordered" evidence="8">
    <location>
        <begin position="246"/>
        <end position="293"/>
    </location>
</feature>
<dbReference type="InterPro" id="IPR005829">
    <property type="entry name" value="Sugar_transporter_CS"/>
</dbReference>
<dbReference type="PANTHER" id="PTHR12555">
    <property type="entry name" value="UBIQUITIN FUSION DEGRADATON PROTEIN 1"/>
    <property type="match status" value="1"/>
</dbReference>
<dbReference type="Gene3D" id="1.20.1250.20">
    <property type="entry name" value="MFS general substrate transporter like domains"/>
    <property type="match status" value="1"/>
</dbReference>
<dbReference type="Pfam" id="PF07690">
    <property type="entry name" value="MFS_1"/>
    <property type="match status" value="1"/>
</dbReference>
<evidence type="ECO:0000256" key="2">
    <source>
        <dbReference type="ARBA" id="ARBA00006043"/>
    </source>
</evidence>
<dbReference type="OrthoDB" id="422728at2759"/>
<feature type="transmembrane region" description="Helical" evidence="9">
    <location>
        <begin position="714"/>
        <end position="732"/>
    </location>
</feature>
<dbReference type="InterPro" id="IPR004854">
    <property type="entry name" value="Ufd1-like"/>
</dbReference>
<sequence length="1045" mass="112480">MAHFYQGDDPMAMYQAAMLHQRGGVPRRFDEYYRCYPVAMMPGPDREGVNYGGKVFLPPSALEKLMRLHIAYPMLFELINGAKERQTHAGVLEFIAEEGKIYLPSWAGDLIQIKSTDLPPGTFIKLQPQSPDFLDITDPKAVLENAFRNFSCMTVGDVFSFEYNDHVYDIAVLEVKPDGSTHAICTMETDLSVDFAEPIGYQEYAKAQQEAHAKAKPNATGGTVHTEGTMAQAINYSALAPKADGDKNGLGPSVHFSSGGNRLGAKRNKGSTGTSTPTVPESTLVPAPKSINGVQPLRLPHGKLFFGFPYKKPPPKKEDAGPDANKPHFQGMGQTLRGKKIEATSSVPTSDSEAASGGQKLGRRPRDANSVLGQHRHIHLVMFCCRVDGLAILRRHLTLDQSHGLPDADHARSEPYGGADGYCSEVGDVERTRHTPHEAEQCEYTDVLLQVEKTKTHSQEPGFANGPSAVVVNMSCSIAWSARARASPWTSQPLTKEHAIGAAMHHIVEVCIPLIDGEFEHYAALGAGVDKLNPIHAVVVEQLPGLSASVDLNCAPGAIHTHTRDLPFVIRTTSQRNNGRCRRRTAHRAAEAQADPQGALHFAPAGSGKQFLQNAKHAVKAYSGQISFTFILPLFPKLLEFYRDLDASAGNKNSLLASVLNGLNAYKNSFSRPINDRYDIVLLGGALGSLFSFLQAIASPFIGRLSDKYGRRRALLVSMTGNILSVALWVAATDFRTFLASRVVGGLSEGNVQLALAIATDISDEKQRGATMALVGACFSIAFTFGPALGAFLSTLTLVAANPFAAAAGFSLFLIVTETIYLYAYLPETLPSLAEKTTTNGAAPGAVNSKLNPTKVRTNSFAILNLSHFVFVLFFSGMEFSLSFMTYDLFSYDSKLNGRLLGFIGLVASILQGGVTRRMHPLRVVQLGVVSCTAAFFLLARLETQGTLYAAAALLAVTSATVVTGLNSLSSFEAASGETGGKLGNHRSFGQMGRSLGPLIFCSLYWWAGRDTAYMIGGTGMIGVTALVFGALKKPPIAPAAKKTQ</sequence>
<feature type="region of interest" description="Disordered" evidence="8">
    <location>
        <begin position="311"/>
        <end position="366"/>
    </location>
</feature>
<feature type="transmembrane region" description="Helical" evidence="9">
    <location>
        <begin position="771"/>
        <end position="792"/>
    </location>
</feature>
<reference evidence="11 12" key="1">
    <citation type="submission" date="2019-06" db="EMBL/GenBank/DDBJ databases">
        <title>A chromosomal-level reference genome of Carpinus fangiana (Coryloideae, Betulaceae).</title>
        <authorList>
            <person name="Yang X."/>
            <person name="Wang Z."/>
            <person name="Zhang L."/>
            <person name="Hao G."/>
            <person name="Liu J."/>
            <person name="Yang Y."/>
        </authorList>
    </citation>
    <scope>NUCLEOTIDE SEQUENCE [LARGE SCALE GENOMIC DNA]</scope>
    <source>
        <strain evidence="11">Cfa_2016G</strain>
        <tissue evidence="11">Leaf</tissue>
    </source>
</reference>
<dbReference type="Proteomes" id="UP000327013">
    <property type="component" value="Unassembled WGS sequence"/>
</dbReference>
<evidence type="ECO:0000313" key="12">
    <source>
        <dbReference type="Proteomes" id="UP000327013"/>
    </source>
</evidence>
<dbReference type="InterPro" id="IPR036259">
    <property type="entry name" value="MFS_trans_sf"/>
</dbReference>
<evidence type="ECO:0000256" key="5">
    <source>
        <dbReference type="ARBA" id="ARBA00022786"/>
    </source>
</evidence>
<feature type="compositionally biased region" description="Polar residues" evidence="8">
    <location>
        <begin position="343"/>
        <end position="353"/>
    </location>
</feature>
<name>A0A5N6L5H1_9ROSI</name>
<keyword evidence="3" id="KW-0813">Transport</keyword>
<dbReference type="InterPro" id="IPR020846">
    <property type="entry name" value="MFS_dom"/>
</dbReference>
<feature type="transmembrane region" description="Helical" evidence="9">
    <location>
        <begin position="804"/>
        <end position="826"/>
    </location>
</feature>
<keyword evidence="6 9" id="KW-1133">Transmembrane helix</keyword>
<feature type="transmembrane region" description="Helical" evidence="9">
    <location>
        <begin position="922"/>
        <end position="942"/>
    </location>
</feature>
<feature type="transmembrane region" description="Helical" evidence="9">
    <location>
        <begin position="989"/>
        <end position="1008"/>
    </location>
</feature>
<dbReference type="PROSITE" id="PS50850">
    <property type="entry name" value="MFS"/>
    <property type="match status" value="1"/>
</dbReference>
<proteinExistence type="inferred from homology"/>
<dbReference type="Pfam" id="PF03152">
    <property type="entry name" value="UFD1_N1"/>
    <property type="match status" value="1"/>
</dbReference>
<keyword evidence="5" id="KW-0833">Ubl conjugation pathway</keyword>
<dbReference type="GO" id="GO:0006511">
    <property type="term" value="P:ubiquitin-dependent protein catabolic process"/>
    <property type="evidence" value="ECO:0007669"/>
    <property type="project" value="InterPro"/>
</dbReference>
<comment type="caution">
    <text evidence="11">The sequence shown here is derived from an EMBL/GenBank/DDBJ whole genome shotgun (WGS) entry which is preliminary data.</text>
</comment>
<dbReference type="InterPro" id="IPR055418">
    <property type="entry name" value="UFD1_N2"/>
</dbReference>
<keyword evidence="4 9" id="KW-0812">Transmembrane</keyword>
<dbReference type="Gene3D" id="3.10.330.10">
    <property type="match status" value="1"/>
</dbReference>
<dbReference type="InterPro" id="IPR011701">
    <property type="entry name" value="MFS"/>
</dbReference>
<dbReference type="Gene3D" id="2.40.40.50">
    <property type="entry name" value="Ubiquitin fusion degradation protein UFD1, N-terminal domain"/>
    <property type="match status" value="1"/>
</dbReference>
<gene>
    <name evidence="11" type="ORF">FH972_026067</name>
</gene>
<keyword evidence="12" id="KW-1185">Reference proteome</keyword>
<feature type="transmembrane region" description="Helical" evidence="9">
    <location>
        <begin position="948"/>
        <end position="969"/>
    </location>
</feature>
<evidence type="ECO:0000313" key="11">
    <source>
        <dbReference type="EMBL" id="KAB8627234.1"/>
    </source>
</evidence>
<dbReference type="PANTHER" id="PTHR12555:SF13">
    <property type="entry name" value="UBIQUITIN RECOGNITION FACTOR IN ER-ASSOCIATED DEGRADATION PROTEIN 1"/>
    <property type="match status" value="1"/>
</dbReference>
<dbReference type="GO" id="GO:0031593">
    <property type="term" value="F:polyubiquitin modification-dependent protein binding"/>
    <property type="evidence" value="ECO:0007669"/>
    <property type="project" value="TreeGrafter"/>
</dbReference>
<dbReference type="GO" id="GO:0034098">
    <property type="term" value="C:VCP-NPL4-UFD1 AAA ATPase complex"/>
    <property type="evidence" value="ECO:0007669"/>
    <property type="project" value="TreeGrafter"/>
</dbReference>